<evidence type="ECO:0000256" key="9">
    <source>
        <dbReference type="SAM" id="Phobius"/>
    </source>
</evidence>
<dbReference type="SMART" id="SM00387">
    <property type="entry name" value="HATPase_c"/>
    <property type="match status" value="1"/>
</dbReference>
<reference evidence="11 12" key="1">
    <citation type="submission" date="2017-06" db="EMBL/GenBank/DDBJ databases">
        <title>Sequencing and comparative analysis of myxobacterial genomes.</title>
        <authorList>
            <person name="Rupp O."/>
            <person name="Goesmann A."/>
            <person name="Sogaard-Andersen L."/>
        </authorList>
    </citation>
    <scope>NUCLEOTIDE SEQUENCE [LARGE SCALE GENOMIC DNA]</scope>
    <source>
        <strain evidence="11 12">DSM 52655</strain>
    </source>
</reference>
<dbReference type="SMART" id="SM00388">
    <property type="entry name" value="HisKA"/>
    <property type="match status" value="1"/>
</dbReference>
<feature type="transmembrane region" description="Helical" evidence="9">
    <location>
        <begin position="45"/>
        <end position="64"/>
    </location>
</feature>
<dbReference type="KEGG" id="cfus:CYFUS_001275"/>
<dbReference type="InterPro" id="IPR003661">
    <property type="entry name" value="HisK_dim/P_dom"/>
</dbReference>
<keyword evidence="9" id="KW-0812">Transmembrane</keyword>
<evidence type="ECO:0000256" key="8">
    <source>
        <dbReference type="ARBA" id="ARBA00023012"/>
    </source>
</evidence>
<dbReference type="Gene3D" id="3.30.565.10">
    <property type="entry name" value="Histidine kinase-like ATPase, C-terminal domain"/>
    <property type="match status" value="1"/>
</dbReference>
<dbReference type="InterPro" id="IPR005467">
    <property type="entry name" value="His_kinase_dom"/>
</dbReference>
<sequence>MTVRPHGEATRTKPDKTTLLFAAVLPLLSVLDVLIFSSVNLGALGVRVLWAVELVACAFWMGRLSGWRRRLFFLVNSALGSGFYLAIVACTGDVDSPYVHLVMCLPLLVALIYAEEAGAAIVSGCVCMLGIGALVVLTGHPPAQAITWASLVAMTSFFGVAGSTQFRRALEARNEARLERTRREAAEKFARTLADQALSERLATVGRLAASVMHEINNPLAFVHANLRFLQEELHAQPLTPGARAELEQVLAETRSGVERVQRIVLDLKGFSRRDTEESTACALADVVADAVRLAAVRLKHMAHVKVELPPGLPPVLATPRRLVQVLLNLLVNAGDALEESGRVPGQILVRGEARGQRVMLFVEDNGPGFPPEVLPRLFETFFTTKGPEKGTGLGLVISRELLEHCGATLTAENREEGGARLRIEWPAHGQTSRDGAASV</sequence>
<keyword evidence="9" id="KW-1133">Transmembrane helix</keyword>
<evidence type="ECO:0000256" key="5">
    <source>
        <dbReference type="ARBA" id="ARBA00022741"/>
    </source>
</evidence>
<evidence type="ECO:0000313" key="12">
    <source>
        <dbReference type="Proteomes" id="UP000217257"/>
    </source>
</evidence>
<dbReference type="Gene3D" id="1.10.287.130">
    <property type="match status" value="1"/>
</dbReference>
<evidence type="ECO:0000256" key="2">
    <source>
        <dbReference type="ARBA" id="ARBA00012438"/>
    </source>
</evidence>
<accession>A0A250IXG2</accession>
<dbReference type="PROSITE" id="PS50109">
    <property type="entry name" value="HIS_KIN"/>
    <property type="match status" value="1"/>
</dbReference>
<dbReference type="RefSeq" id="WP_095984429.1">
    <property type="nucleotide sequence ID" value="NZ_CP022098.1"/>
</dbReference>
<dbReference type="PRINTS" id="PR00344">
    <property type="entry name" value="BCTRLSENSOR"/>
</dbReference>
<dbReference type="InterPro" id="IPR036097">
    <property type="entry name" value="HisK_dim/P_sf"/>
</dbReference>
<feature type="transmembrane region" description="Helical" evidence="9">
    <location>
        <begin position="145"/>
        <end position="164"/>
    </location>
</feature>
<feature type="transmembrane region" description="Helical" evidence="9">
    <location>
        <begin position="121"/>
        <end position="139"/>
    </location>
</feature>
<dbReference type="InterPro" id="IPR036890">
    <property type="entry name" value="HATPase_C_sf"/>
</dbReference>
<keyword evidence="5" id="KW-0547">Nucleotide-binding</keyword>
<protein>
    <recommendedName>
        <fullName evidence="2">histidine kinase</fullName>
        <ecNumber evidence="2">2.7.13.3</ecNumber>
    </recommendedName>
</protein>
<evidence type="ECO:0000256" key="7">
    <source>
        <dbReference type="ARBA" id="ARBA00022840"/>
    </source>
</evidence>
<dbReference type="InterPro" id="IPR003594">
    <property type="entry name" value="HATPase_dom"/>
</dbReference>
<organism evidence="11 12">
    <name type="scientific">Cystobacter fuscus</name>
    <dbReference type="NCBI Taxonomy" id="43"/>
    <lineage>
        <taxon>Bacteria</taxon>
        <taxon>Pseudomonadati</taxon>
        <taxon>Myxococcota</taxon>
        <taxon>Myxococcia</taxon>
        <taxon>Myxococcales</taxon>
        <taxon>Cystobacterineae</taxon>
        <taxon>Archangiaceae</taxon>
        <taxon>Cystobacter</taxon>
    </lineage>
</organism>
<dbReference type="PANTHER" id="PTHR43065:SF10">
    <property type="entry name" value="PEROXIDE STRESS-ACTIVATED HISTIDINE KINASE MAK3"/>
    <property type="match status" value="1"/>
</dbReference>
<keyword evidence="7" id="KW-0067">ATP-binding</keyword>
<comment type="catalytic activity">
    <reaction evidence="1">
        <text>ATP + protein L-histidine = ADP + protein N-phospho-L-histidine.</text>
        <dbReference type="EC" id="2.7.13.3"/>
    </reaction>
</comment>
<dbReference type="CDD" id="cd00082">
    <property type="entry name" value="HisKA"/>
    <property type="match status" value="1"/>
</dbReference>
<dbReference type="EMBL" id="CP022098">
    <property type="protein sequence ID" value="ATB35861.1"/>
    <property type="molecule type" value="Genomic_DNA"/>
</dbReference>
<dbReference type="SUPFAM" id="SSF55874">
    <property type="entry name" value="ATPase domain of HSP90 chaperone/DNA topoisomerase II/histidine kinase"/>
    <property type="match status" value="1"/>
</dbReference>
<evidence type="ECO:0000256" key="3">
    <source>
        <dbReference type="ARBA" id="ARBA00022553"/>
    </source>
</evidence>
<evidence type="ECO:0000256" key="6">
    <source>
        <dbReference type="ARBA" id="ARBA00022777"/>
    </source>
</evidence>
<dbReference type="InterPro" id="IPR004358">
    <property type="entry name" value="Sig_transdc_His_kin-like_C"/>
</dbReference>
<gene>
    <name evidence="11" type="ORF">CYFUS_001275</name>
</gene>
<dbReference type="AlphaFoldDB" id="A0A250IXG2"/>
<keyword evidence="9" id="KW-0472">Membrane</keyword>
<dbReference type="PANTHER" id="PTHR43065">
    <property type="entry name" value="SENSOR HISTIDINE KINASE"/>
    <property type="match status" value="1"/>
</dbReference>
<proteinExistence type="predicted"/>
<evidence type="ECO:0000313" key="11">
    <source>
        <dbReference type="EMBL" id="ATB35861.1"/>
    </source>
</evidence>
<keyword evidence="4" id="KW-0808">Transferase</keyword>
<keyword evidence="6 11" id="KW-0418">Kinase</keyword>
<dbReference type="GO" id="GO:0005524">
    <property type="term" value="F:ATP binding"/>
    <property type="evidence" value="ECO:0007669"/>
    <property type="project" value="UniProtKB-KW"/>
</dbReference>
<dbReference type="Proteomes" id="UP000217257">
    <property type="component" value="Chromosome"/>
</dbReference>
<feature type="transmembrane region" description="Helical" evidence="9">
    <location>
        <begin position="97"/>
        <end position="114"/>
    </location>
</feature>
<keyword evidence="8" id="KW-0902">Two-component regulatory system</keyword>
<keyword evidence="3" id="KW-0597">Phosphoprotein</keyword>
<evidence type="ECO:0000256" key="4">
    <source>
        <dbReference type="ARBA" id="ARBA00022679"/>
    </source>
</evidence>
<evidence type="ECO:0000256" key="1">
    <source>
        <dbReference type="ARBA" id="ARBA00000085"/>
    </source>
</evidence>
<feature type="transmembrane region" description="Helical" evidence="9">
    <location>
        <begin position="71"/>
        <end position="91"/>
    </location>
</feature>
<name>A0A250IXG2_9BACT</name>
<evidence type="ECO:0000259" key="10">
    <source>
        <dbReference type="PROSITE" id="PS50109"/>
    </source>
</evidence>
<dbReference type="Pfam" id="PF02518">
    <property type="entry name" value="HATPase_c"/>
    <property type="match status" value="1"/>
</dbReference>
<dbReference type="Pfam" id="PF00512">
    <property type="entry name" value="HisKA"/>
    <property type="match status" value="1"/>
</dbReference>
<feature type="transmembrane region" description="Helical" evidence="9">
    <location>
        <begin position="20"/>
        <end position="39"/>
    </location>
</feature>
<dbReference type="GO" id="GO:0000155">
    <property type="term" value="F:phosphorelay sensor kinase activity"/>
    <property type="evidence" value="ECO:0007669"/>
    <property type="project" value="InterPro"/>
</dbReference>
<feature type="domain" description="Histidine kinase" evidence="10">
    <location>
        <begin position="211"/>
        <end position="430"/>
    </location>
</feature>
<dbReference type="SUPFAM" id="SSF47384">
    <property type="entry name" value="Homodimeric domain of signal transducing histidine kinase"/>
    <property type="match status" value="1"/>
</dbReference>
<dbReference type="EC" id="2.7.13.3" evidence="2"/>